<keyword evidence="9" id="KW-0067">ATP-binding</keyword>
<comment type="catalytic activity">
    <reaction evidence="1">
        <text>1D-myo-inositol 1,3,4,5,6-pentakisphosphate + ATP = 1D-myo-inositol hexakisphosphate + ADP + H(+)</text>
        <dbReference type="Rhea" id="RHEA:20313"/>
        <dbReference type="ChEBI" id="CHEBI:15378"/>
        <dbReference type="ChEBI" id="CHEBI:30616"/>
        <dbReference type="ChEBI" id="CHEBI:57733"/>
        <dbReference type="ChEBI" id="CHEBI:58130"/>
        <dbReference type="ChEBI" id="CHEBI:456216"/>
        <dbReference type="EC" id="2.7.1.158"/>
    </reaction>
</comment>
<evidence type="ECO:0000256" key="12">
    <source>
        <dbReference type="ARBA" id="ARBA00029574"/>
    </source>
</evidence>
<evidence type="ECO:0000256" key="9">
    <source>
        <dbReference type="ARBA" id="ARBA00022840"/>
    </source>
</evidence>
<feature type="region of interest" description="Disordered" evidence="15">
    <location>
        <begin position="779"/>
        <end position="823"/>
    </location>
</feature>
<feature type="transmembrane region" description="Helical" evidence="16">
    <location>
        <begin position="690"/>
        <end position="713"/>
    </location>
</feature>
<dbReference type="GO" id="GO:0035299">
    <property type="term" value="F:inositol-1,3,4,5,6-pentakisphosphate 2-kinase activity"/>
    <property type="evidence" value="ECO:0007669"/>
    <property type="project" value="UniProtKB-EC"/>
</dbReference>
<evidence type="ECO:0000256" key="1">
    <source>
        <dbReference type="ARBA" id="ARBA00001774"/>
    </source>
</evidence>
<dbReference type="EMBL" id="JAAAUY010000334">
    <property type="protein sequence ID" value="KAF9331285.1"/>
    <property type="molecule type" value="Genomic_DNA"/>
</dbReference>
<dbReference type="Pfam" id="PF00335">
    <property type="entry name" value="Tetraspanin"/>
    <property type="match status" value="1"/>
</dbReference>
<accession>A0A9P5SM20</accession>
<dbReference type="InterPro" id="IPR009286">
    <property type="entry name" value="Ins_P5_2-kin"/>
</dbReference>
<evidence type="ECO:0000256" key="11">
    <source>
        <dbReference type="ARBA" id="ARBA00023136"/>
    </source>
</evidence>
<evidence type="ECO:0000256" key="3">
    <source>
        <dbReference type="ARBA" id="ARBA00012023"/>
    </source>
</evidence>
<dbReference type="GO" id="GO:0005634">
    <property type="term" value="C:nucleus"/>
    <property type="evidence" value="ECO:0007669"/>
    <property type="project" value="TreeGrafter"/>
</dbReference>
<evidence type="ECO:0000256" key="16">
    <source>
        <dbReference type="SAM" id="Phobius"/>
    </source>
</evidence>
<dbReference type="InterPro" id="IPR008952">
    <property type="entry name" value="Tetraspanin_EC2_sf"/>
</dbReference>
<organism evidence="17 18">
    <name type="scientific">Podila minutissima</name>
    <dbReference type="NCBI Taxonomy" id="64525"/>
    <lineage>
        <taxon>Eukaryota</taxon>
        <taxon>Fungi</taxon>
        <taxon>Fungi incertae sedis</taxon>
        <taxon>Mucoromycota</taxon>
        <taxon>Mortierellomycotina</taxon>
        <taxon>Mortierellomycetes</taxon>
        <taxon>Mortierellales</taxon>
        <taxon>Mortierellaceae</taxon>
        <taxon>Podila</taxon>
    </lineage>
</organism>
<feature type="coiled-coil region" evidence="14">
    <location>
        <begin position="732"/>
        <end position="771"/>
    </location>
</feature>
<dbReference type="AlphaFoldDB" id="A0A9P5SM20"/>
<evidence type="ECO:0000256" key="8">
    <source>
        <dbReference type="ARBA" id="ARBA00022777"/>
    </source>
</evidence>
<dbReference type="Pfam" id="PF06090">
    <property type="entry name" value="Ins_P5_2-kin"/>
    <property type="match status" value="1"/>
</dbReference>
<evidence type="ECO:0000313" key="18">
    <source>
        <dbReference type="Proteomes" id="UP000696485"/>
    </source>
</evidence>
<dbReference type="PRINTS" id="PR00259">
    <property type="entry name" value="TMFOUR"/>
</dbReference>
<dbReference type="PANTHER" id="PTHR14456">
    <property type="entry name" value="INOSITOL POLYPHOSPHATE KINASE 1"/>
    <property type="match status" value="1"/>
</dbReference>
<evidence type="ECO:0000256" key="5">
    <source>
        <dbReference type="ARBA" id="ARBA00022679"/>
    </source>
</evidence>
<sequence>MTSFAELYVVDYWQYRAEGNANLVLQYVGPNPAYVGCHTFHSFFVMERHLSPMNPMSPMIDDSPLLPFVPFFSPTSTTNFNLQTTTVLRLRKAERLDATNASKSDTGISSGSTKNNISNESQFASQVIGRLLEQEYVEQLIAIQLPQEFIHDLSIAIEPYRPVSRRQKGIDYSQKVGFLALDHTRFISSTRHLSVSVEIKPKWGFLTSSDFIRKDQDIKKRKCRFCMYQHHKIHAGIEQGLSQYCPIDLFSGQELLVHDALESLIQTPQNNLRLFVEGVQQTVTPSAMEASLTKVPRTRRPDDEEQPTMVDVLAKILVSSTLLERLARLQLSLDSLDIETIHQLYTHIAHPTSNSIPEPTFEEYLSTAETFLERTDMNTLMSDVREAFVAQNASSLGFGPEDSLEDVPDTLKMHFIREFLLSATLKDCSILITVRQLDDQPSTTSTASEDVMPRFKENTRRIKVGGSEFEYKMTCIDLDPKKMSSVPKYLAKDREIVEHYLSTVGDREKSSRMYVVLRPTRSYGPIQNAIAVLNLLSLLVGMILLFIGTFVYFAPAAVFVTSTLLPHCLLILGASISLVSFLGYYGVMNEKRWILWVHGMILLIAIALQITVGAFAFAYRNQGTEVLDRAWERVFRSDPRVIQDLETFFQCCGFEHVLDRAVPVTCALDTRYMTGCRESIQTAFQDTLQAIGVIGAVLGAIELVSLLGAAVLFHRFDKQRYQREHDEGEAALVRALLEAQHVDRQIDEARRQRLTERQAHYEALADQVRAQTLARAHEEGLLEGSSGVGSGVGGSGRGRGSLDPPPYVTYGSTGQTPSPGRGK</sequence>
<keyword evidence="6 16" id="KW-0812">Transmembrane</keyword>
<evidence type="ECO:0000256" key="10">
    <source>
        <dbReference type="ARBA" id="ARBA00022989"/>
    </source>
</evidence>
<comment type="subcellular location">
    <subcellularLocation>
        <location evidence="2">Membrane</location>
        <topology evidence="2">Multi-pass membrane protein</topology>
    </subcellularLocation>
</comment>
<protein>
    <recommendedName>
        <fullName evidence="4">Inositol-pentakisphosphate 2-kinase</fullName>
        <ecNumber evidence="3">2.7.1.158</ecNumber>
    </recommendedName>
    <alternativeName>
        <fullName evidence="13">Inositol-1,3,4,5,6-pentakisphosphate 2-kinase</fullName>
    </alternativeName>
    <alternativeName>
        <fullName evidence="12">Ins(1,3,4,5,6)P5 2-kinase</fullName>
    </alternativeName>
</protein>
<evidence type="ECO:0000256" key="4">
    <source>
        <dbReference type="ARBA" id="ARBA00014846"/>
    </source>
</evidence>
<gene>
    <name evidence="17" type="primary">IPK1</name>
    <name evidence="17" type="ORF">BG006_005860</name>
</gene>
<reference evidence="17" key="1">
    <citation type="journal article" date="2020" name="Fungal Divers.">
        <title>Resolving the Mortierellaceae phylogeny through synthesis of multi-gene phylogenetics and phylogenomics.</title>
        <authorList>
            <person name="Vandepol N."/>
            <person name="Liber J."/>
            <person name="Desiro A."/>
            <person name="Na H."/>
            <person name="Kennedy M."/>
            <person name="Barry K."/>
            <person name="Grigoriev I.V."/>
            <person name="Miller A.N."/>
            <person name="O'Donnell K."/>
            <person name="Stajich J.E."/>
            <person name="Bonito G."/>
        </authorList>
    </citation>
    <scope>NUCLEOTIDE SEQUENCE</scope>
    <source>
        <strain evidence="17">NVP1</strain>
    </source>
</reference>
<evidence type="ECO:0000313" key="17">
    <source>
        <dbReference type="EMBL" id="KAF9331285.1"/>
    </source>
</evidence>
<feature type="transmembrane region" description="Helical" evidence="16">
    <location>
        <begin position="564"/>
        <end position="587"/>
    </location>
</feature>
<feature type="compositionally biased region" description="Gly residues" evidence="15">
    <location>
        <begin position="786"/>
        <end position="799"/>
    </location>
</feature>
<dbReference type="GO" id="GO:0005524">
    <property type="term" value="F:ATP binding"/>
    <property type="evidence" value="ECO:0007669"/>
    <property type="project" value="UniProtKB-KW"/>
</dbReference>
<dbReference type="InterPro" id="IPR018499">
    <property type="entry name" value="Tetraspanin/Peripherin"/>
</dbReference>
<dbReference type="InterPro" id="IPR043001">
    <property type="entry name" value="IP5_2-K_N_lobe"/>
</dbReference>
<dbReference type="Gene3D" id="3.30.200.110">
    <property type="entry name" value="Inositol-pentakisphosphate 2-kinase, N-lobe"/>
    <property type="match status" value="1"/>
</dbReference>
<keyword evidence="18" id="KW-1185">Reference proteome</keyword>
<feature type="transmembrane region" description="Helical" evidence="16">
    <location>
        <begin position="594"/>
        <end position="619"/>
    </location>
</feature>
<evidence type="ECO:0000256" key="2">
    <source>
        <dbReference type="ARBA" id="ARBA00004141"/>
    </source>
</evidence>
<feature type="transmembrane region" description="Helical" evidence="16">
    <location>
        <begin position="531"/>
        <end position="552"/>
    </location>
</feature>
<keyword evidence="10 16" id="KW-1133">Transmembrane helix</keyword>
<comment type="caution">
    <text evidence="17">The sequence shown here is derived from an EMBL/GenBank/DDBJ whole genome shotgun (WGS) entry which is preliminary data.</text>
</comment>
<evidence type="ECO:0000256" key="15">
    <source>
        <dbReference type="SAM" id="MobiDB-lite"/>
    </source>
</evidence>
<dbReference type="EC" id="2.7.1.158" evidence="3"/>
<proteinExistence type="predicted"/>
<dbReference type="GO" id="GO:0016020">
    <property type="term" value="C:membrane"/>
    <property type="evidence" value="ECO:0007669"/>
    <property type="project" value="UniProtKB-SubCell"/>
</dbReference>
<keyword evidence="7" id="KW-0547">Nucleotide-binding</keyword>
<name>A0A9P5SM20_9FUNG</name>
<evidence type="ECO:0000256" key="7">
    <source>
        <dbReference type="ARBA" id="ARBA00022741"/>
    </source>
</evidence>
<evidence type="ECO:0000256" key="6">
    <source>
        <dbReference type="ARBA" id="ARBA00022692"/>
    </source>
</evidence>
<dbReference type="SUPFAM" id="SSF48652">
    <property type="entry name" value="Tetraspanin"/>
    <property type="match status" value="1"/>
</dbReference>
<keyword evidence="11 16" id="KW-0472">Membrane</keyword>
<dbReference type="Proteomes" id="UP000696485">
    <property type="component" value="Unassembled WGS sequence"/>
</dbReference>
<dbReference type="GO" id="GO:0032958">
    <property type="term" value="P:inositol phosphate biosynthetic process"/>
    <property type="evidence" value="ECO:0007669"/>
    <property type="project" value="TreeGrafter"/>
</dbReference>
<evidence type="ECO:0000256" key="13">
    <source>
        <dbReference type="ARBA" id="ARBA00030342"/>
    </source>
</evidence>
<dbReference type="PANTHER" id="PTHR14456:SF2">
    <property type="entry name" value="INOSITOL-PENTAKISPHOSPHATE 2-KINASE"/>
    <property type="match status" value="1"/>
</dbReference>
<evidence type="ECO:0000256" key="14">
    <source>
        <dbReference type="SAM" id="Coils"/>
    </source>
</evidence>
<feature type="compositionally biased region" description="Polar residues" evidence="15">
    <location>
        <begin position="810"/>
        <end position="823"/>
    </location>
</feature>
<keyword evidence="14" id="KW-0175">Coiled coil</keyword>
<keyword evidence="5" id="KW-0808">Transferase</keyword>
<keyword evidence="8" id="KW-0418">Kinase</keyword>